<dbReference type="PANTHER" id="PTHR46641">
    <property type="entry name" value="FMRFAMIDE RECEPTOR-RELATED"/>
    <property type="match status" value="1"/>
</dbReference>
<dbReference type="Proteomes" id="UP001283361">
    <property type="component" value="Unassembled WGS sequence"/>
</dbReference>
<dbReference type="AlphaFoldDB" id="A0AAE0ZGP0"/>
<reference evidence="7" key="1">
    <citation type="journal article" date="2023" name="G3 (Bethesda)">
        <title>A reference genome for the long-term kleptoplast-retaining sea slug Elysia crispata morphotype clarki.</title>
        <authorList>
            <person name="Eastman K.E."/>
            <person name="Pendleton A.L."/>
            <person name="Shaikh M.A."/>
            <person name="Suttiyut T."/>
            <person name="Ogas R."/>
            <person name="Tomko P."/>
            <person name="Gavelis G."/>
            <person name="Widhalm J.R."/>
            <person name="Wisecaver J.H."/>
        </authorList>
    </citation>
    <scope>NUCLEOTIDE SEQUENCE</scope>
    <source>
        <strain evidence="7">ECLA1</strain>
    </source>
</reference>
<feature type="transmembrane region" description="Helical" evidence="5">
    <location>
        <begin position="392"/>
        <end position="414"/>
    </location>
</feature>
<dbReference type="InterPro" id="IPR019427">
    <property type="entry name" value="7TM_GPCR_serpentine_rcpt_Srw"/>
</dbReference>
<protein>
    <recommendedName>
        <fullName evidence="6">G-protein coupled receptors family 1 profile domain-containing protein</fullName>
    </recommendedName>
</protein>
<evidence type="ECO:0000256" key="2">
    <source>
        <dbReference type="ARBA" id="ARBA00022692"/>
    </source>
</evidence>
<dbReference type="SUPFAM" id="SSF81321">
    <property type="entry name" value="Family A G protein-coupled receptor-like"/>
    <property type="match status" value="1"/>
</dbReference>
<proteinExistence type="predicted"/>
<accession>A0AAE0ZGP0</accession>
<evidence type="ECO:0000256" key="5">
    <source>
        <dbReference type="SAM" id="Phobius"/>
    </source>
</evidence>
<name>A0AAE0ZGP0_9GAST</name>
<dbReference type="PANTHER" id="PTHR46641:SF2">
    <property type="entry name" value="FMRFAMIDE RECEPTOR"/>
    <property type="match status" value="1"/>
</dbReference>
<feature type="transmembrane region" description="Helical" evidence="5">
    <location>
        <begin position="346"/>
        <end position="371"/>
    </location>
</feature>
<dbReference type="PROSITE" id="PS50262">
    <property type="entry name" value="G_PROTEIN_RECEP_F1_2"/>
    <property type="match status" value="1"/>
</dbReference>
<sequence length="597" mass="67293">MKQTIKQLNQDVLDLNKKLYEKCDVEVNIKGDKYNVYSDDIRKTAIGLVSGAGVSAANVRKAIEIVAQNVFKYVFKDNLPSMQTVLNMVDEGYVLSQVQVMEAPSQLFEEHVKSELGENVLVHFLHFNAHYLLDIVSSCEKAISAVEYEFIKINHSLGRDKERDLKKSSPHCQFVGMVFCCHGLPLMNLLLHHLWVMFHFIPSYLCFMKYWCLAQHRNLRKSKRKKKTADTYFERTSMTLNVDQPSLELHNVSSSSTGRDFITAAQLYFILLSMSALTQVISLGGVITNVINIAVFVKLGFNETSNISLLTLALSDLLTTILTIWGTLCITPGFTDAELPFLPTEIAQLTGAGLSVFIIRCSAWVTAFISFERCLCILIPLKVKKWVTPKTTTAVLVAICITTIGPYIGVYWRWKFVWKFLPDRKATVLGVTIVDKPAVVLLDTVFNIIFGTIQPIIAFLTVLVCTVFLVVYLKRSSQWRKSMASAGGKAAGGDNSSRFELKQNISRKEEKVVRLVTSIATIFIVCYTPNTLMFLNMAIFPSFSLFGQHRNFFILVYLVSVLANSVSASVNIFIYYNMGTRYRNALRLIFHLKDSAV</sequence>
<feature type="transmembrane region" description="Helical" evidence="5">
    <location>
        <begin position="552"/>
        <end position="576"/>
    </location>
</feature>
<dbReference type="InterPro" id="IPR017452">
    <property type="entry name" value="GPCR_Rhodpsn_7TM"/>
</dbReference>
<dbReference type="Pfam" id="PF10324">
    <property type="entry name" value="7TM_GPCR_Srw"/>
    <property type="match status" value="1"/>
</dbReference>
<comment type="caution">
    <text evidence="7">The sequence shown here is derived from an EMBL/GenBank/DDBJ whole genome shotgun (WGS) entry which is preliminary data.</text>
</comment>
<dbReference type="InterPro" id="IPR000276">
    <property type="entry name" value="GPCR_Rhodpsn"/>
</dbReference>
<dbReference type="GO" id="GO:0008528">
    <property type="term" value="F:G protein-coupled peptide receptor activity"/>
    <property type="evidence" value="ECO:0007669"/>
    <property type="project" value="InterPro"/>
</dbReference>
<dbReference type="InterPro" id="IPR052954">
    <property type="entry name" value="GPCR-Ligand_Int"/>
</dbReference>
<keyword evidence="2 5" id="KW-0812">Transmembrane</keyword>
<organism evidence="7 8">
    <name type="scientific">Elysia crispata</name>
    <name type="common">lettuce slug</name>
    <dbReference type="NCBI Taxonomy" id="231223"/>
    <lineage>
        <taxon>Eukaryota</taxon>
        <taxon>Metazoa</taxon>
        <taxon>Spiralia</taxon>
        <taxon>Lophotrochozoa</taxon>
        <taxon>Mollusca</taxon>
        <taxon>Gastropoda</taxon>
        <taxon>Heterobranchia</taxon>
        <taxon>Euthyneura</taxon>
        <taxon>Panpulmonata</taxon>
        <taxon>Sacoglossa</taxon>
        <taxon>Placobranchoidea</taxon>
        <taxon>Plakobranchidae</taxon>
        <taxon>Elysia</taxon>
    </lineage>
</organism>
<feature type="transmembrane region" description="Helical" evidence="5">
    <location>
        <begin position="174"/>
        <end position="195"/>
    </location>
</feature>
<keyword evidence="3 5" id="KW-1133">Transmembrane helix</keyword>
<evidence type="ECO:0000313" key="8">
    <source>
        <dbReference type="Proteomes" id="UP001283361"/>
    </source>
</evidence>
<feature type="domain" description="G-protein coupled receptors family 1 profile" evidence="6">
    <location>
        <begin position="288"/>
        <end position="575"/>
    </location>
</feature>
<evidence type="ECO:0000313" key="7">
    <source>
        <dbReference type="EMBL" id="KAK3768963.1"/>
    </source>
</evidence>
<dbReference type="EMBL" id="JAWDGP010003996">
    <property type="protein sequence ID" value="KAK3768963.1"/>
    <property type="molecule type" value="Genomic_DNA"/>
</dbReference>
<feature type="transmembrane region" description="Helical" evidence="5">
    <location>
        <begin position="267"/>
        <end position="297"/>
    </location>
</feature>
<evidence type="ECO:0000256" key="1">
    <source>
        <dbReference type="ARBA" id="ARBA00004370"/>
    </source>
</evidence>
<keyword evidence="4 5" id="KW-0472">Membrane</keyword>
<dbReference type="GO" id="GO:0016020">
    <property type="term" value="C:membrane"/>
    <property type="evidence" value="ECO:0007669"/>
    <property type="project" value="UniProtKB-SubCell"/>
</dbReference>
<gene>
    <name evidence="7" type="ORF">RRG08_060399</name>
</gene>
<feature type="transmembrane region" description="Helical" evidence="5">
    <location>
        <begin position="448"/>
        <end position="473"/>
    </location>
</feature>
<keyword evidence="8" id="KW-1185">Reference proteome</keyword>
<evidence type="ECO:0000259" key="6">
    <source>
        <dbReference type="PROSITE" id="PS50262"/>
    </source>
</evidence>
<comment type="subcellular location">
    <subcellularLocation>
        <location evidence="1">Membrane</location>
    </subcellularLocation>
</comment>
<dbReference type="Gene3D" id="1.20.1070.10">
    <property type="entry name" value="Rhodopsin 7-helix transmembrane proteins"/>
    <property type="match status" value="1"/>
</dbReference>
<feature type="transmembrane region" description="Helical" evidence="5">
    <location>
        <begin position="512"/>
        <end position="540"/>
    </location>
</feature>
<evidence type="ECO:0000256" key="4">
    <source>
        <dbReference type="ARBA" id="ARBA00023136"/>
    </source>
</evidence>
<feature type="transmembrane region" description="Helical" evidence="5">
    <location>
        <begin position="309"/>
        <end position="334"/>
    </location>
</feature>
<evidence type="ECO:0000256" key="3">
    <source>
        <dbReference type="ARBA" id="ARBA00022989"/>
    </source>
</evidence>
<dbReference type="PRINTS" id="PR00237">
    <property type="entry name" value="GPCRRHODOPSN"/>
</dbReference>